<feature type="transmembrane region" description="Helical" evidence="6">
    <location>
        <begin position="123"/>
        <end position="144"/>
    </location>
</feature>
<evidence type="ECO:0000256" key="3">
    <source>
        <dbReference type="ARBA" id="ARBA00022989"/>
    </source>
</evidence>
<dbReference type="PANTHER" id="PTHR31204:SF7">
    <property type="entry name" value="EXPERA DOMAIN-CONTAINING PROTEIN"/>
    <property type="match status" value="1"/>
</dbReference>
<dbReference type="Proteomes" id="UP000823674">
    <property type="component" value="Chromosome A08"/>
</dbReference>
<gene>
    <name evidence="8" type="primary">A08p045240.1_BraROA</name>
    <name evidence="8" type="ORF">IGI04_032735</name>
</gene>
<evidence type="ECO:0000256" key="4">
    <source>
        <dbReference type="ARBA" id="ARBA00023136"/>
    </source>
</evidence>
<evidence type="ECO:0000256" key="6">
    <source>
        <dbReference type="SAM" id="Phobius"/>
    </source>
</evidence>
<reference evidence="8 9" key="1">
    <citation type="submission" date="2021-03" db="EMBL/GenBank/DDBJ databases">
        <authorList>
            <person name="King G.J."/>
            <person name="Bancroft I."/>
            <person name="Baten A."/>
            <person name="Bloomfield J."/>
            <person name="Borpatragohain P."/>
            <person name="He Z."/>
            <person name="Irish N."/>
            <person name="Irwin J."/>
            <person name="Liu K."/>
            <person name="Mauleon R.P."/>
            <person name="Moore J."/>
            <person name="Morris R."/>
            <person name="Ostergaard L."/>
            <person name="Wang B."/>
            <person name="Wells R."/>
        </authorList>
    </citation>
    <scope>NUCLEOTIDE SEQUENCE [LARGE SCALE GENOMIC DNA]</scope>
    <source>
        <strain evidence="8">R-o-18</strain>
        <tissue evidence="8">Leaf</tissue>
    </source>
</reference>
<feature type="transmembrane region" description="Helical" evidence="6">
    <location>
        <begin position="34"/>
        <end position="57"/>
    </location>
</feature>
<dbReference type="InterPro" id="IPR051987">
    <property type="entry name" value="Sigma-2_receptor-like"/>
</dbReference>
<comment type="subcellular location">
    <subcellularLocation>
        <location evidence="1">Membrane</location>
        <topology evidence="1">Multi-pass membrane protein</topology>
    </subcellularLocation>
</comment>
<keyword evidence="9" id="KW-1185">Reference proteome</keyword>
<dbReference type="Pfam" id="PF05241">
    <property type="entry name" value="EBP"/>
    <property type="match status" value="1"/>
</dbReference>
<evidence type="ECO:0000313" key="9">
    <source>
        <dbReference type="Proteomes" id="UP000823674"/>
    </source>
</evidence>
<evidence type="ECO:0000256" key="2">
    <source>
        <dbReference type="ARBA" id="ARBA00022692"/>
    </source>
</evidence>
<dbReference type="EMBL" id="JADBGQ010000007">
    <property type="protein sequence ID" value="KAG5391194.1"/>
    <property type="molecule type" value="Genomic_DNA"/>
</dbReference>
<keyword evidence="3 5" id="KW-1133">Transmembrane helix</keyword>
<feature type="domain" description="EXPERA" evidence="7">
    <location>
        <begin position="39"/>
        <end position="171"/>
    </location>
</feature>
<proteinExistence type="predicted"/>
<dbReference type="InterPro" id="IPR033118">
    <property type="entry name" value="EXPERA"/>
</dbReference>
<dbReference type="PROSITE" id="PS51751">
    <property type="entry name" value="EXPERA"/>
    <property type="match status" value="1"/>
</dbReference>
<name>A0ABQ7LXC1_BRACM</name>
<comment type="caution">
    <text evidence="8">The sequence shown here is derived from an EMBL/GenBank/DDBJ whole genome shotgun (WGS) entry which is preliminary data.</text>
</comment>
<evidence type="ECO:0000259" key="7">
    <source>
        <dbReference type="PROSITE" id="PS51751"/>
    </source>
</evidence>
<sequence>MLLIDALHVQLKSSKEKKGLKKTFNRRSKKKMGAFGKLIDAILFLYFALMVFIAPLFDAQTVLPKQIYPAILTDLNRNYIADFGDYLLAEEPHFLVGLIWHELVLLWPLSIANVYAILAGKSWFGTTCLLYGASVVTSMSAVLGEMIGSGKASEKLLMMYVPFMGIGILATLRGLVSRSTKSTGSVDKRSAVKPRRKLA</sequence>
<accession>A0ABQ7LXC1</accession>
<protein>
    <recommendedName>
        <fullName evidence="7">EXPERA domain-containing protein</fullName>
    </recommendedName>
</protein>
<organism evidence="8 9">
    <name type="scientific">Brassica rapa subsp. trilocularis</name>
    <dbReference type="NCBI Taxonomy" id="1813537"/>
    <lineage>
        <taxon>Eukaryota</taxon>
        <taxon>Viridiplantae</taxon>
        <taxon>Streptophyta</taxon>
        <taxon>Embryophyta</taxon>
        <taxon>Tracheophyta</taxon>
        <taxon>Spermatophyta</taxon>
        <taxon>Magnoliopsida</taxon>
        <taxon>eudicotyledons</taxon>
        <taxon>Gunneridae</taxon>
        <taxon>Pentapetalae</taxon>
        <taxon>rosids</taxon>
        <taxon>malvids</taxon>
        <taxon>Brassicales</taxon>
        <taxon>Brassicaceae</taxon>
        <taxon>Brassiceae</taxon>
        <taxon>Brassica</taxon>
    </lineage>
</organism>
<evidence type="ECO:0000313" key="8">
    <source>
        <dbReference type="EMBL" id="KAG5391194.1"/>
    </source>
</evidence>
<dbReference type="PANTHER" id="PTHR31204">
    <property type="entry name" value="SIGMA INTRACELLULAR RECEPTOR 2"/>
    <property type="match status" value="1"/>
</dbReference>
<evidence type="ECO:0000256" key="1">
    <source>
        <dbReference type="ARBA" id="ARBA00004141"/>
    </source>
</evidence>
<feature type="transmembrane region" description="Helical" evidence="6">
    <location>
        <begin position="94"/>
        <end position="116"/>
    </location>
</feature>
<keyword evidence="2 5" id="KW-0812">Transmembrane</keyword>
<evidence type="ECO:0000256" key="5">
    <source>
        <dbReference type="PROSITE-ProRule" id="PRU01087"/>
    </source>
</evidence>
<keyword evidence="4 5" id="KW-0472">Membrane</keyword>
<feature type="transmembrane region" description="Helical" evidence="6">
    <location>
        <begin position="156"/>
        <end position="176"/>
    </location>
</feature>